<dbReference type="PANTHER" id="PTHR33337:SF40">
    <property type="entry name" value="CENP-V_GFA DOMAIN-CONTAINING PROTEIN-RELATED"/>
    <property type="match status" value="1"/>
</dbReference>
<dbReference type="SUPFAM" id="SSF51316">
    <property type="entry name" value="Mss4-like"/>
    <property type="match status" value="2"/>
</dbReference>
<evidence type="ECO:0000313" key="2">
    <source>
        <dbReference type="Proteomes" id="UP000236290"/>
    </source>
</evidence>
<dbReference type="AlphaFoldDB" id="A0A2K0UM85"/>
<gene>
    <name evidence="1" type="ORF">THARTR1_01136</name>
</gene>
<dbReference type="Proteomes" id="UP000236290">
    <property type="component" value="Unassembled WGS sequence"/>
</dbReference>
<reference evidence="1 2" key="1">
    <citation type="submission" date="2017-02" db="EMBL/GenBank/DDBJ databases">
        <title>Genomes of Trichoderma spp. with biocontrol activity.</title>
        <authorList>
            <person name="Gardiner D."/>
            <person name="Kazan K."/>
            <person name="Vos C."/>
            <person name="Harvey P."/>
        </authorList>
    </citation>
    <scope>NUCLEOTIDE SEQUENCE [LARGE SCALE GENOMIC DNA]</scope>
    <source>
        <strain evidence="1 2">Tr1</strain>
    </source>
</reference>
<dbReference type="InterPro" id="IPR011057">
    <property type="entry name" value="Mss4-like_sf"/>
</dbReference>
<evidence type="ECO:0008006" key="3">
    <source>
        <dbReference type="Google" id="ProtNLM"/>
    </source>
</evidence>
<evidence type="ECO:0000313" key="1">
    <source>
        <dbReference type="EMBL" id="PNP58888.1"/>
    </source>
</evidence>
<name>A0A2K0UM85_TRIHA</name>
<comment type="caution">
    <text evidence="1">The sequence shown here is derived from an EMBL/GenBank/DDBJ whole genome shotgun (WGS) entry which is preliminary data.</text>
</comment>
<dbReference type="OrthoDB" id="5422068at2759"/>
<accession>A0A2K0UM85</accession>
<organism evidence="1 2">
    <name type="scientific">Trichoderma harzianum</name>
    <name type="common">Hypocrea lixii</name>
    <dbReference type="NCBI Taxonomy" id="5544"/>
    <lineage>
        <taxon>Eukaryota</taxon>
        <taxon>Fungi</taxon>
        <taxon>Dikarya</taxon>
        <taxon>Ascomycota</taxon>
        <taxon>Pezizomycotina</taxon>
        <taxon>Sordariomycetes</taxon>
        <taxon>Hypocreomycetidae</taxon>
        <taxon>Hypocreales</taxon>
        <taxon>Hypocreaceae</taxon>
        <taxon>Trichoderma</taxon>
    </lineage>
</organism>
<proteinExistence type="predicted"/>
<dbReference type="EMBL" id="MTYI01000016">
    <property type="protein sequence ID" value="PNP58888.1"/>
    <property type="molecule type" value="Genomic_DNA"/>
</dbReference>
<dbReference type="Gene3D" id="3.90.1590.10">
    <property type="entry name" value="glutathione-dependent formaldehyde- activating enzyme (gfa)"/>
    <property type="match status" value="1"/>
</dbReference>
<dbReference type="PANTHER" id="PTHR33337">
    <property type="entry name" value="GFA DOMAIN-CONTAINING PROTEIN"/>
    <property type="match status" value="1"/>
</dbReference>
<protein>
    <recommendedName>
        <fullName evidence="3">CENP-V/GFA domain-containing protein</fullName>
    </recommendedName>
</protein>
<sequence>MPLPHEAITIHGGCNCGAVRYRINVPPFEQRPIHFVHAPEEASDPTTPRLPLICICHCNDCRSATASILPTWCLTPQEMFTISCLPKEEVDETAMQSLSLAPHDATGDAQRPPYVPAHGILSGVESTAGTWLRVFCSTNKKIEGWDVDKRIYRSFCGRCGTNIAYLIYPMPFKFRDMIDVVAGTVDRADMEQPWMQPERQLWHDYGVPWIKDVVKDMDGPIHPSFSTAEFIRK</sequence>